<evidence type="ECO:0000256" key="1">
    <source>
        <dbReference type="NCBIfam" id="TIGR02228"/>
    </source>
</evidence>
<dbReference type="EC" id="3.4.21.89" evidence="1"/>
<gene>
    <name evidence="4" type="ORF">WDS16_18380</name>
</gene>
<evidence type="ECO:0000313" key="4">
    <source>
        <dbReference type="EMBL" id="WXG67209.1"/>
    </source>
</evidence>
<evidence type="ECO:0000313" key="5">
    <source>
        <dbReference type="Proteomes" id="UP001432000"/>
    </source>
</evidence>
<dbReference type="NCBIfam" id="TIGR02228">
    <property type="entry name" value="sigpep_I_arch"/>
    <property type="match status" value="1"/>
</dbReference>
<keyword evidence="3" id="KW-0812">Transmembrane</keyword>
<keyword evidence="5" id="KW-1185">Reference proteome</keyword>
<dbReference type="InterPro" id="IPR001733">
    <property type="entry name" value="Peptidase_S26B"/>
</dbReference>
<keyword evidence="3" id="KW-0472">Membrane</keyword>
<feature type="region of interest" description="Disordered" evidence="2">
    <location>
        <begin position="368"/>
        <end position="458"/>
    </location>
</feature>
<feature type="compositionally biased region" description="Basic and acidic residues" evidence="2">
    <location>
        <begin position="173"/>
        <end position="184"/>
    </location>
</feature>
<dbReference type="GO" id="GO:0009003">
    <property type="term" value="F:signal peptidase activity"/>
    <property type="evidence" value="ECO:0007669"/>
    <property type="project" value="UniProtKB-EC"/>
</dbReference>
<evidence type="ECO:0000256" key="3">
    <source>
        <dbReference type="SAM" id="Phobius"/>
    </source>
</evidence>
<accession>A0ABZ2PDW9</accession>
<proteinExistence type="predicted"/>
<dbReference type="EMBL" id="CP147846">
    <property type="protein sequence ID" value="WXG67209.1"/>
    <property type="molecule type" value="Genomic_DNA"/>
</dbReference>
<keyword evidence="4" id="KW-0378">Hydrolase</keyword>
<organism evidence="4 5">
    <name type="scientific">Rhodococcus sovatensis</name>
    <dbReference type="NCBI Taxonomy" id="1805840"/>
    <lineage>
        <taxon>Bacteria</taxon>
        <taxon>Bacillati</taxon>
        <taxon>Actinomycetota</taxon>
        <taxon>Actinomycetes</taxon>
        <taxon>Mycobacteriales</taxon>
        <taxon>Nocardiaceae</taxon>
        <taxon>Rhodococcus</taxon>
    </lineage>
</organism>
<dbReference type="RefSeq" id="WP_338886631.1">
    <property type="nucleotide sequence ID" value="NZ_CP147846.1"/>
</dbReference>
<protein>
    <recommendedName>
        <fullName evidence="1">Signal peptidase I</fullName>
        <ecNumber evidence="1">3.4.21.89</ecNumber>
    </recommendedName>
</protein>
<feature type="transmembrane region" description="Helical" evidence="3">
    <location>
        <begin position="146"/>
        <end position="168"/>
    </location>
</feature>
<dbReference type="Proteomes" id="UP001432000">
    <property type="component" value="Chromosome"/>
</dbReference>
<feature type="region of interest" description="Disordered" evidence="2">
    <location>
        <begin position="173"/>
        <end position="192"/>
    </location>
</feature>
<name>A0ABZ2PDW9_9NOCA</name>
<feature type="transmembrane region" description="Helical" evidence="3">
    <location>
        <begin position="23"/>
        <end position="47"/>
    </location>
</feature>
<keyword evidence="3" id="KW-1133">Transmembrane helix</keyword>
<dbReference type="CDD" id="cd06462">
    <property type="entry name" value="Peptidase_S24_S26"/>
    <property type="match status" value="1"/>
</dbReference>
<evidence type="ECO:0000256" key="2">
    <source>
        <dbReference type="SAM" id="MobiDB-lite"/>
    </source>
</evidence>
<reference evidence="4 5" key="1">
    <citation type="submission" date="2024-03" db="EMBL/GenBank/DDBJ databases">
        <title>Natural products discovery in diverse microorganisms through a two-stage MS feature dereplication strategy.</title>
        <authorList>
            <person name="Zhang R."/>
        </authorList>
    </citation>
    <scope>NUCLEOTIDE SEQUENCE [LARGE SCALE GENOMIC DNA]</scope>
    <source>
        <strain evidence="4 5">18930</strain>
    </source>
</reference>
<sequence>MSNHTSPATAHTKRRRRKLAREIALTAGAVAGLFCVLVALAAVVFGITPLVFRSGSMSPAIDTGALAISKQTPATEIEVGDIVNVTNASGEGITHRVVEIGAVGTDSVQLVLRGDANTEADAETYIVAEVGRVVFSVPNLGYAVTWMSGPVAVFLGGVFVGVLLMIAWRPRTDEDRHHDDRGTDEPGGSGGHSKATLTAILAIGAVGALGLAATNTPTTLAAWNDPATATSGTFTTGLPPVPVPGDPTCVDRAGSFGVGAYVTMSWAPPPGSGYTYRWTITRLGTSLPPHTVNIASADVHNGTWFETLTGTWTFTVQTVSGTRVSAPSRGFTVTMTLTTSPLNLFPAARCGALAPASAPAVALMAPEEVSSSSTAEDLSTSEMSTSAESSVIETSPTETTEITGTTETVLTETSPTETVPTETVPTEASPTEAESPAALAPETSEAAPTTTEAAPTTTEVKPADLITPQTSPSGASVAKVVDIGGSPTLQITDTADGVQYSALISSSSEYGYGVVWGSGGQLWLLGSEQLVRLDNAGSSWTRTVIDASATDEIPADIAALLN</sequence>